<dbReference type="PATRIC" id="fig|525309.8.peg.1784"/>
<accession>C8P9L6</accession>
<dbReference type="PROSITE" id="PS01124">
    <property type="entry name" value="HTH_ARAC_FAMILY_2"/>
    <property type="match status" value="1"/>
</dbReference>
<dbReference type="EMBL" id="ACLL01000058">
    <property type="protein sequence ID" value="EEW52841.1"/>
    <property type="molecule type" value="Genomic_DNA"/>
</dbReference>
<evidence type="ECO:0000313" key="6">
    <source>
        <dbReference type="EMBL" id="KRK60350.1"/>
    </source>
</evidence>
<dbReference type="SUPFAM" id="SSF46689">
    <property type="entry name" value="Homeodomain-like"/>
    <property type="match status" value="2"/>
</dbReference>
<dbReference type="InterPro" id="IPR009057">
    <property type="entry name" value="Homeodomain-like_sf"/>
</dbReference>
<keyword evidence="1" id="KW-0805">Transcription regulation</keyword>
<name>C8P9L6_9LACO</name>
<dbReference type="EMBL" id="AZDK01000005">
    <property type="protein sequence ID" value="KRK60350.1"/>
    <property type="molecule type" value="Genomic_DNA"/>
</dbReference>
<organism evidence="5 7">
    <name type="scientific">Limosilactobacillus antri DSM 16041</name>
    <dbReference type="NCBI Taxonomy" id="525309"/>
    <lineage>
        <taxon>Bacteria</taxon>
        <taxon>Bacillati</taxon>
        <taxon>Bacillota</taxon>
        <taxon>Bacilli</taxon>
        <taxon>Lactobacillales</taxon>
        <taxon>Lactobacillaceae</taxon>
        <taxon>Limosilactobacillus</taxon>
    </lineage>
</organism>
<evidence type="ECO:0000313" key="7">
    <source>
        <dbReference type="Proteomes" id="UP000003675"/>
    </source>
</evidence>
<evidence type="ECO:0000313" key="5">
    <source>
        <dbReference type="EMBL" id="EEW52841.1"/>
    </source>
</evidence>
<feature type="domain" description="HTH araC/xylS-type" evidence="4">
    <location>
        <begin position="191"/>
        <end position="289"/>
    </location>
</feature>
<gene>
    <name evidence="6" type="ORF">FC31_GL001735</name>
    <name evidence="5" type="ORF">HMPREF0494_2010</name>
</gene>
<dbReference type="HOGENOM" id="CLU_000445_88_6_9"/>
<evidence type="ECO:0000256" key="1">
    <source>
        <dbReference type="ARBA" id="ARBA00023015"/>
    </source>
</evidence>
<dbReference type="Pfam" id="PF12833">
    <property type="entry name" value="HTH_18"/>
    <property type="match status" value="1"/>
</dbReference>
<proteinExistence type="predicted"/>
<keyword evidence="8" id="KW-1185">Reference proteome</keyword>
<dbReference type="InterPro" id="IPR018060">
    <property type="entry name" value="HTH_AraC"/>
</dbReference>
<reference evidence="6 8" key="2">
    <citation type="journal article" date="2015" name="Genome Announc.">
        <title>Expanding the biotechnology potential of lactobacilli through comparative genomics of 213 strains and associated genera.</title>
        <authorList>
            <person name="Sun Z."/>
            <person name="Harris H.M."/>
            <person name="McCann A."/>
            <person name="Guo C."/>
            <person name="Argimon S."/>
            <person name="Zhang W."/>
            <person name="Yang X."/>
            <person name="Jeffery I.B."/>
            <person name="Cooney J.C."/>
            <person name="Kagawa T.F."/>
            <person name="Liu W."/>
            <person name="Song Y."/>
            <person name="Salvetti E."/>
            <person name="Wrobel A."/>
            <person name="Rasinkangas P."/>
            <person name="Parkhill J."/>
            <person name="Rea M.C."/>
            <person name="O'Sullivan O."/>
            <person name="Ritari J."/>
            <person name="Douillard F.P."/>
            <person name="Paul Ross R."/>
            <person name="Yang R."/>
            <person name="Briner A.E."/>
            <person name="Felis G.E."/>
            <person name="de Vos W.M."/>
            <person name="Barrangou R."/>
            <person name="Klaenhammer T.R."/>
            <person name="Caufield P.W."/>
            <person name="Cui Y."/>
            <person name="Zhang H."/>
            <person name="O'Toole P.W."/>
        </authorList>
    </citation>
    <scope>NUCLEOTIDE SEQUENCE [LARGE SCALE GENOMIC DNA]</scope>
    <source>
        <strain evidence="6 8">DSM 16041</strain>
    </source>
</reference>
<reference evidence="5 7" key="1">
    <citation type="submission" date="2009-09" db="EMBL/GenBank/DDBJ databases">
        <authorList>
            <person name="Qin X."/>
            <person name="Bachman B."/>
            <person name="Battles P."/>
            <person name="Bell A."/>
            <person name="Bess C."/>
            <person name="Bickham C."/>
            <person name="Chaboub L."/>
            <person name="Chen D."/>
            <person name="Coyle M."/>
            <person name="Deiros D.R."/>
            <person name="Dinh H."/>
            <person name="Forbes L."/>
            <person name="Fowler G."/>
            <person name="Francisco L."/>
            <person name="Fu Q."/>
            <person name="Gubbala S."/>
            <person name="Hale W."/>
            <person name="Han Y."/>
            <person name="Hemphill L."/>
            <person name="Highlander S.K."/>
            <person name="Hirani K."/>
            <person name="Hogues M."/>
            <person name="Jackson L."/>
            <person name="Jakkamsetti A."/>
            <person name="Javaid M."/>
            <person name="Jiang H."/>
            <person name="Korchina V."/>
            <person name="Kovar C."/>
            <person name="Lara F."/>
            <person name="Lee S."/>
            <person name="Mata R."/>
            <person name="Mathew T."/>
            <person name="Moen C."/>
            <person name="Morales K."/>
            <person name="Munidasa M."/>
            <person name="Nazareth L."/>
            <person name="Ngo R."/>
            <person name="Nguyen L."/>
            <person name="Okwuonu G."/>
            <person name="Ongeri F."/>
            <person name="Patil S."/>
            <person name="Petrosino J."/>
            <person name="Pham C."/>
            <person name="Pham P."/>
            <person name="Pu L.-L."/>
            <person name="Puazo M."/>
            <person name="Raj R."/>
            <person name="Reid J."/>
            <person name="Rouhana J."/>
            <person name="Saada N."/>
            <person name="Shang Y."/>
            <person name="Simmons D."/>
            <person name="Thornton R."/>
            <person name="Warren J."/>
            <person name="Weissenberger G."/>
            <person name="Zhang J."/>
            <person name="Zhang L."/>
            <person name="Zhou C."/>
            <person name="Zhu D."/>
            <person name="Muzny D."/>
            <person name="Worley K."/>
            <person name="Gibbs R."/>
        </authorList>
    </citation>
    <scope>NUCLEOTIDE SEQUENCE [LARGE SCALE GENOMIC DNA]</scope>
    <source>
        <strain evidence="5 7">DSM 16041</strain>
    </source>
</reference>
<dbReference type="GO" id="GO:0043565">
    <property type="term" value="F:sequence-specific DNA binding"/>
    <property type="evidence" value="ECO:0007669"/>
    <property type="project" value="InterPro"/>
</dbReference>
<dbReference type="STRING" id="525309.HMPREF0494_2010"/>
<dbReference type="GO" id="GO:0003700">
    <property type="term" value="F:DNA-binding transcription factor activity"/>
    <property type="evidence" value="ECO:0007669"/>
    <property type="project" value="InterPro"/>
</dbReference>
<evidence type="ECO:0000256" key="2">
    <source>
        <dbReference type="ARBA" id="ARBA00023125"/>
    </source>
</evidence>
<dbReference type="SMART" id="SM00342">
    <property type="entry name" value="HTH_ARAC"/>
    <property type="match status" value="1"/>
</dbReference>
<keyword evidence="3" id="KW-0804">Transcription</keyword>
<dbReference type="eggNOG" id="COG2207">
    <property type="taxonomic scope" value="Bacteria"/>
</dbReference>
<dbReference type="Proteomes" id="UP000003675">
    <property type="component" value="Unassembled WGS sequence"/>
</dbReference>
<protein>
    <submittedName>
        <fullName evidence="5">Transcriptional regulator, AraC family</fullName>
    </submittedName>
</protein>
<evidence type="ECO:0000259" key="4">
    <source>
        <dbReference type="PROSITE" id="PS01124"/>
    </source>
</evidence>
<dbReference type="AlphaFoldDB" id="C8P9L6"/>
<dbReference type="PANTHER" id="PTHR43280">
    <property type="entry name" value="ARAC-FAMILY TRANSCRIPTIONAL REGULATOR"/>
    <property type="match status" value="1"/>
</dbReference>
<sequence length="306" mass="35497">MQVDKSNYDVYLFNSDRPFHHYASGQLVLDREETPKRFELGDAYELLVCAGGQCRVSWERQGQLLRRGTCLLVAPHTKLELVGGTGPVTIYWIQFLPKDGEERVTDQQVTTAIRDRHDLGRLANNVILPQYYQIREFNRINTLCLQTLLLIRGNYYTEALPSYAITELMLEITNDFVTGLHHLTRVNPKATEIIDWLGSHLTAELTVRGLAEHFGMNYRYVSRLIKKETGMTASRLILQKKLDIACELLLKSNLPLKLIADQACFNDEKYFLRCFKKQLGQTPTQYRQQYMGDFLLNDTKTRERRQ</sequence>
<dbReference type="RefSeq" id="WP_007123547.1">
    <property type="nucleotide sequence ID" value="NZ_AZDK01000005.1"/>
</dbReference>
<comment type="caution">
    <text evidence="5">The sequence shown here is derived from an EMBL/GenBank/DDBJ whole genome shotgun (WGS) entry which is preliminary data.</text>
</comment>
<evidence type="ECO:0000256" key="3">
    <source>
        <dbReference type="ARBA" id="ARBA00023163"/>
    </source>
</evidence>
<evidence type="ECO:0000313" key="8">
    <source>
        <dbReference type="Proteomes" id="UP000051883"/>
    </source>
</evidence>
<dbReference type="Proteomes" id="UP000051883">
    <property type="component" value="Unassembled WGS sequence"/>
</dbReference>
<dbReference type="SUPFAM" id="SSF51215">
    <property type="entry name" value="Regulatory protein AraC"/>
    <property type="match status" value="1"/>
</dbReference>
<dbReference type="InterPro" id="IPR037923">
    <property type="entry name" value="HTH-like"/>
</dbReference>
<keyword evidence="2" id="KW-0238">DNA-binding</keyword>
<dbReference type="Gene3D" id="1.10.10.60">
    <property type="entry name" value="Homeodomain-like"/>
    <property type="match status" value="2"/>
</dbReference>
<dbReference type="PANTHER" id="PTHR43280:SF2">
    <property type="entry name" value="HTH-TYPE TRANSCRIPTIONAL REGULATOR EXSA"/>
    <property type="match status" value="1"/>
</dbReference>